<accession>A0AAN6SL37</accession>
<feature type="compositionally biased region" description="Polar residues" evidence="1">
    <location>
        <begin position="354"/>
        <end position="373"/>
    </location>
</feature>
<gene>
    <name evidence="3" type="ORF">C8A01DRAFT_51564</name>
</gene>
<feature type="compositionally biased region" description="Polar residues" evidence="1">
    <location>
        <begin position="294"/>
        <end position="305"/>
    </location>
</feature>
<feature type="compositionally biased region" description="Basic and acidic residues" evidence="1">
    <location>
        <begin position="280"/>
        <end position="290"/>
    </location>
</feature>
<evidence type="ECO:0000313" key="4">
    <source>
        <dbReference type="Proteomes" id="UP001303115"/>
    </source>
</evidence>
<evidence type="ECO:0000259" key="2">
    <source>
        <dbReference type="PROSITE" id="PS51038"/>
    </source>
</evidence>
<evidence type="ECO:0000256" key="1">
    <source>
        <dbReference type="SAM" id="MobiDB-lite"/>
    </source>
</evidence>
<dbReference type="CDD" id="cd04370">
    <property type="entry name" value="BAH"/>
    <property type="match status" value="1"/>
</dbReference>
<feature type="region of interest" description="Disordered" evidence="1">
    <location>
        <begin position="26"/>
        <end position="50"/>
    </location>
</feature>
<keyword evidence="4" id="KW-1185">Reference proteome</keyword>
<evidence type="ECO:0000313" key="3">
    <source>
        <dbReference type="EMBL" id="KAK4031318.1"/>
    </source>
</evidence>
<comment type="caution">
    <text evidence="3">The sequence shown here is derived from an EMBL/GenBank/DDBJ whole genome shotgun (WGS) entry which is preliminary data.</text>
</comment>
<protein>
    <recommendedName>
        <fullName evidence="2">BAH domain-containing protein</fullName>
    </recommendedName>
</protein>
<name>A0AAN6SL37_9PEZI</name>
<sequence length="446" mass="50274">MVSARKRHRAEPADSRAEHPFIIMMVDPKEKEQKKKKRRRVKNGKDDTTQRISLQMSPFAPCDKFKTNETMDLNYRVDPAEKWTGMTRYNSFVLNGVKYFSECFIHVANDSSIKRQKAVNNNDPMQRRENDEHHVYTRVYWMYWPDELPQGTHDGKKTVQGRQPYHGMNELIASNHMDIIDVVSVTSQAQVKQWYEENDEEIQHALYWRQAFDVRTYELSSVELVSRCNTPGDPDKMLIGCTEESCKEWMHEQCIIDDALRRTYKLLGTDNPHLPPAITKNEESGDEGKRPLNSIETGTGSSTEHSITVEATAALSDAVHVGIKDNIEVRQPADGEAASAAPEDSLPLQPPEAQATSENTNADTTSNPATAGESTPGRKPARLLKKGSEANGESARPWEGLFGAALKMADMGPPLIEFKDLREGVVGGEKTWTERVKCLLCENQVN</sequence>
<feature type="region of interest" description="Disordered" evidence="1">
    <location>
        <begin position="333"/>
        <end position="382"/>
    </location>
</feature>
<dbReference type="EMBL" id="MU854882">
    <property type="protein sequence ID" value="KAK4031318.1"/>
    <property type="molecule type" value="Genomic_DNA"/>
</dbReference>
<feature type="region of interest" description="Disordered" evidence="1">
    <location>
        <begin position="1"/>
        <end position="20"/>
    </location>
</feature>
<dbReference type="InterPro" id="IPR043151">
    <property type="entry name" value="BAH_sf"/>
</dbReference>
<proteinExistence type="predicted"/>
<dbReference type="PROSITE" id="PS51038">
    <property type="entry name" value="BAH"/>
    <property type="match status" value="1"/>
</dbReference>
<dbReference type="GO" id="GO:0003682">
    <property type="term" value="F:chromatin binding"/>
    <property type="evidence" value="ECO:0007669"/>
    <property type="project" value="InterPro"/>
</dbReference>
<feature type="domain" description="BAH" evidence="2">
    <location>
        <begin position="97"/>
        <end position="223"/>
    </location>
</feature>
<reference evidence="4" key="1">
    <citation type="journal article" date="2023" name="Mol. Phylogenet. Evol.">
        <title>Genome-scale phylogeny and comparative genomics of the fungal order Sordariales.</title>
        <authorList>
            <person name="Hensen N."/>
            <person name="Bonometti L."/>
            <person name="Westerberg I."/>
            <person name="Brannstrom I.O."/>
            <person name="Guillou S."/>
            <person name="Cros-Aarteil S."/>
            <person name="Calhoun S."/>
            <person name="Haridas S."/>
            <person name="Kuo A."/>
            <person name="Mondo S."/>
            <person name="Pangilinan J."/>
            <person name="Riley R."/>
            <person name="LaButti K."/>
            <person name="Andreopoulos B."/>
            <person name="Lipzen A."/>
            <person name="Chen C."/>
            <person name="Yan M."/>
            <person name="Daum C."/>
            <person name="Ng V."/>
            <person name="Clum A."/>
            <person name="Steindorff A."/>
            <person name="Ohm R.A."/>
            <person name="Martin F."/>
            <person name="Silar P."/>
            <person name="Natvig D.O."/>
            <person name="Lalanne C."/>
            <person name="Gautier V."/>
            <person name="Ament-Velasquez S.L."/>
            <person name="Kruys A."/>
            <person name="Hutchinson M.I."/>
            <person name="Powell A.J."/>
            <person name="Barry K."/>
            <person name="Miller A.N."/>
            <person name="Grigoriev I.V."/>
            <person name="Debuchy R."/>
            <person name="Gladieux P."/>
            <person name="Hiltunen Thoren M."/>
            <person name="Johannesson H."/>
        </authorList>
    </citation>
    <scope>NUCLEOTIDE SEQUENCE [LARGE SCALE GENOMIC DNA]</scope>
    <source>
        <strain evidence="4">CBS 284.82</strain>
    </source>
</reference>
<dbReference type="Gene3D" id="2.30.30.490">
    <property type="match status" value="1"/>
</dbReference>
<dbReference type="Proteomes" id="UP001303115">
    <property type="component" value="Unassembled WGS sequence"/>
</dbReference>
<dbReference type="AlphaFoldDB" id="A0AAN6SL37"/>
<feature type="region of interest" description="Disordered" evidence="1">
    <location>
        <begin position="268"/>
        <end position="305"/>
    </location>
</feature>
<feature type="compositionally biased region" description="Basic and acidic residues" evidence="1">
    <location>
        <begin position="10"/>
        <end position="19"/>
    </location>
</feature>
<dbReference type="PANTHER" id="PTHR46364">
    <property type="entry name" value="OS08G0421900 PROTEIN"/>
    <property type="match status" value="1"/>
</dbReference>
<dbReference type="InterPro" id="IPR001025">
    <property type="entry name" value="BAH_dom"/>
</dbReference>
<organism evidence="3 4">
    <name type="scientific">Parachaetomium inaequale</name>
    <dbReference type="NCBI Taxonomy" id="2588326"/>
    <lineage>
        <taxon>Eukaryota</taxon>
        <taxon>Fungi</taxon>
        <taxon>Dikarya</taxon>
        <taxon>Ascomycota</taxon>
        <taxon>Pezizomycotina</taxon>
        <taxon>Sordariomycetes</taxon>
        <taxon>Sordariomycetidae</taxon>
        <taxon>Sordariales</taxon>
        <taxon>Chaetomiaceae</taxon>
        <taxon>Parachaetomium</taxon>
    </lineage>
</organism>